<dbReference type="eggNOG" id="COG3152">
    <property type="taxonomic scope" value="Bacteria"/>
</dbReference>
<dbReference type="Proteomes" id="UP000006054">
    <property type="component" value="Chromosome"/>
</dbReference>
<keyword evidence="1" id="KW-0812">Transmembrane</keyword>
<proteinExistence type="predicted"/>
<keyword evidence="1" id="KW-1133">Transmembrane helix</keyword>
<feature type="transmembrane region" description="Helical" evidence="1">
    <location>
        <begin position="66"/>
        <end position="82"/>
    </location>
</feature>
<keyword evidence="1" id="KW-0472">Membrane</keyword>
<keyword evidence="3" id="KW-1185">Reference proteome</keyword>
<evidence type="ECO:0000313" key="2">
    <source>
        <dbReference type="EMBL" id="AFM02528.1"/>
    </source>
</evidence>
<dbReference type="KEGG" id="fli:Fleli_0016"/>
<dbReference type="AlphaFoldDB" id="I4AEZ3"/>
<dbReference type="HOGENOM" id="CLU_093674_4_2_10"/>
<sequence length="98" mass="11185" precursor="true">MFKNPISFSGRIRRTEFGITFIIAVFLNLFITVLAEATDGMGGLLIFPMIWFLWAQGAKRSHDVGNSGWFMLIPFYALYLLFKEGDRQANQYGQDPKA</sequence>
<accession>I4AEZ3</accession>
<dbReference type="OrthoDB" id="9812349at2"/>
<gene>
    <name evidence="2" type="ordered locus">Fleli_0016</name>
</gene>
<dbReference type="RefSeq" id="WP_014795997.1">
    <property type="nucleotide sequence ID" value="NC_018018.1"/>
</dbReference>
<dbReference type="STRING" id="880071.Fleli_0016"/>
<evidence type="ECO:0000256" key="1">
    <source>
        <dbReference type="SAM" id="Phobius"/>
    </source>
</evidence>
<evidence type="ECO:0000313" key="3">
    <source>
        <dbReference type="Proteomes" id="UP000006054"/>
    </source>
</evidence>
<organism evidence="2 3">
    <name type="scientific">Bernardetia litoralis (strain ATCC 23117 / DSM 6794 / NBRC 15988 / NCIMB 1366 / Fx l1 / Sio-4)</name>
    <name type="common">Flexibacter litoralis</name>
    <dbReference type="NCBI Taxonomy" id="880071"/>
    <lineage>
        <taxon>Bacteria</taxon>
        <taxon>Pseudomonadati</taxon>
        <taxon>Bacteroidota</taxon>
        <taxon>Cytophagia</taxon>
        <taxon>Cytophagales</taxon>
        <taxon>Bernardetiaceae</taxon>
        <taxon>Bernardetia</taxon>
    </lineage>
</organism>
<name>I4AEZ3_BERLS</name>
<dbReference type="EMBL" id="CP003345">
    <property type="protein sequence ID" value="AFM02528.1"/>
    <property type="molecule type" value="Genomic_DNA"/>
</dbReference>
<reference evidence="3" key="1">
    <citation type="submission" date="2012-06" db="EMBL/GenBank/DDBJ databases">
        <title>The complete genome of Flexibacter litoralis DSM 6794.</title>
        <authorList>
            <person name="Lucas S."/>
            <person name="Copeland A."/>
            <person name="Lapidus A."/>
            <person name="Glavina del Rio T."/>
            <person name="Dalin E."/>
            <person name="Tice H."/>
            <person name="Bruce D."/>
            <person name="Goodwin L."/>
            <person name="Pitluck S."/>
            <person name="Peters L."/>
            <person name="Ovchinnikova G."/>
            <person name="Lu M."/>
            <person name="Kyrpides N."/>
            <person name="Mavromatis K."/>
            <person name="Ivanova N."/>
            <person name="Brettin T."/>
            <person name="Detter J.C."/>
            <person name="Han C."/>
            <person name="Larimer F."/>
            <person name="Land M."/>
            <person name="Hauser L."/>
            <person name="Markowitz V."/>
            <person name="Cheng J.-F."/>
            <person name="Hugenholtz P."/>
            <person name="Woyke T."/>
            <person name="Wu D."/>
            <person name="Spring S."/>
            <person name="Lang E."/>
            <person name="Kopitz M."/>
            <person name="Brambilla E."/>
            <person name="Klenk H.-P."/>
            <person name="Eisen J.A."/>
        </authorList>
    </citation>
    <scope>NUCLEOTIDE SEQUENCE [LARGE SCALE GENOMIC DNA]</scope>
    <source>
        <strain evidence="3">ATCC 23117 / DSM 6794 / NBRC 15988 / NCIMB 1366 / Sio-4</strain>
    </source>
</reference>
<dbReference type="InterPro" id="IPR008523">
    <property type="entry name" value="DUF805"/>
</dbReference>
<dbReference type="PANTHER" id="PTHR34980:SF3">
    <property type="entry name" value="BLR8105 PROTEIN"/>
    <property type="match status" value="1"/>
</dbReference>
<dbReference type="PATRIC" id="fig|880071.3.peg.18"/>
<dbReference type="Pfam" id="PF05656">
    <property type="entry name" value="DUF805"/>
    <property type="match status" value="1"/>
</dbReference>
<dbReference type="PANTHER" id="PTHR34980">
    <property type="entry name" value="INNER MEMBRANE PROTEIN-RELATED-RELATED"/>
    <property type="match status" value="1"/>
</dbReference>
<protein>
    <submittedName>
        <fullName evidence="2">Putative membrane protein</fullName>
    </submittedName>
</protein>
<dbReference type="GO" id="GO:0005886">
    <property type="term" value="C:plasma membrane"/>
    <property type="evidence" value="ECO:0007669"/>
    <property type="project" value="TreeGrafter"/>
</dbReference>
<feature type="transmembrane region" description="Helical" evidence="1">
    <location>
        <begin position="21"/>
        <end position="54"/>
    </location>
</feature>